<proteinExistence type="predicted"/>
<accession>A0A3E0VH29</accession>
<feature type="transmembrane region" description="Helical" evidence="1">
    <location>
        <begin position="215"/>
        <end position="233"/>
    </location>
</feature>
<name>A0A3E0VH29_9MICO</name>
<gene>
    <name evidence="2" type="ORF">B7R54_07235</name>
</gene>
<feature type="transmembrane region" description="Helical" evidence="1">
    <location>
        <begin position="184"/>
        <end position="203"/>
    </location>
</feature>
<evidence type="ECO:0000256" key="1">
    <source>
        <dbReference type="SAM" id="Phobius"/>
    </source>
</evidence>
<evidence type="ECO:0000313" key="3">
    <source>
        <dbReference type="Proteomes" id="UP000256486"/>
    </source>
</evidence>
<protein>
    <submittedName>
        <fullName evidence="2">Uncharacterized protein</fullName>
    </submittedName>
</protein>
<dbReference type="EMBL" id="NBWZ01000001">
    <property type="protein sequence ID" value="RFA09041.1"/>
    <property type="molecule type" value="Genomic_DNA"/>
</dbReference>
<feature type="transmembrane region" description="Helical" evidence="1">
    <location>
        <begin position="12"/>
        <end position="34"/>
    </location>
</feature>
<dbReference type="AlphaFoldDB" id="A0A3E0VH29"/>
<dbReference type="OrthoDB" id="3637814at2"/>
<keyword evidence="1" id="KW-0472">Membrane</keyword>
<evidence type="ECO:0000313" key="2">
    <source>
        <dbReference type="EMBL" id="RFA09041.1"/>
    </source>
</evidence>
<keyword evidence="3" id="KW-1185">Reference proteome</keyword>
<feature type="transmembrane region" description="Helical" evidence="1">
    <location>
        <begin position="54"/>
        <end position="77"/>
    </location>
</feature>
<comment type="caution">
    <text evidence="2">The sequence shown here is derived from an EMBL/GenBank/DDBJ whole genome shotgun (WGS) entry which is preliminary data.</text>
</comment>
<dbReference type="Proteomes" id="UP000256486">
    <property type="component" value="Unassembled WGS sequence"/>
</dbReference>
<keyword evidence="1" id="KW-1133">Transmembrane helix</keyword>
<reference evidence="2 3" key="1">
    <citation type="submission" date="2017-04" db="EMBL/GenBank/DDBJ databases">
        <title>Comparative genome analysis of Subtercola boreus.</title>
        <authorList>
            <person name="Cho Y.-J."/>
            <person name="Cho A."/>
            <person name="Kim O.-S."/>
            <person name="Lee J.-I."/>
        </authorList>
    </citation>
    <scope>NUCLEOTIDE SEQUENCE [LARGE SCALE GENOMIC DNA]</scope>
    <source>
        <strain evidence="2 3">K300</strain>
    </source>
</reference>
<organism evidence="2 3">
    <name type="scientific">Subtercola boreus</name>
    <dbReference type="NCBI Taxonomy" id="120213"/>
    <lineage>
        <taxon>Bacteria</taxon>
        <taxon>Bacillati</taxon>
        <taxon>Actinomycetota</taxon>
        <taxon>Actinomycetes</taxon>
        <taxon>Micrococcales</taxon>
        <taxon>Microbacteriaceae</taxon>
        <taxon>Subtercola</taxon>
    </lineage>
</organism>
<dbReference type="RefSeq" id="WP_116414436.1">
    <property type="nucleotide sequence ID" value="NZ_NBWZ01000001.1"/>
</dbReference>
<keyword evidence="1" id="KW-0812">Transmembrane</keyword>
<sequence length="273" mass="30285">MLSSILPGFRELRTPLAAGYLWLATLWVIFGYLIPTEDQATGLIAQFYALNEAIGVTVLIASVTFVAYIIGVVTSAIHPNWIMPTGAKLTKTSQERFDREADMITLLLEGLKVERKKVATLVGPKFAAGEPDDDWNDQDRQSVRAWLGNTLTEDVPSMAVQLQAANKDMWDAYERAESESNFRLMISLPLAVLIASVGCKLWSADRFVFWPGDFGLIMDGAILVALVVGFLLLRKSREQLRKSNDIVVLAGLDHLIRTPRFMSAQAIYPPICP</sequence>